<dbReference type="GO" id="GO:0005634">
    <property type="term" value="C:nucleus"/>
    <property type="evidence" value="ECO:0007669"/>
    <property type="project" value="UniProtKB-SubCell"/>
</dbReference>
<evidence type="ECO:0000256" key="1">
    <source>
        <dbReference type="ARBA" id="ARBA00023125"/>
    </source>
</evidence>
<feature type="region of interest" description="Disordered" evidence="6">
    <location>
        <begin position="213"/>
        <end position="299"/>
    </location>
</feature>
<dbReference type="Proteomes" id="UP000887568">
    <property type="component" value="Unplaced"/>
</dbReference>
<dbReference type="InterPro" id="IPR020479">
    <property type="entry name" value="HD_metazoa"/>
</dbReference>
<dbReference type="PROSITE" id="PS00027">
    <property type="entry name" value="HOMEOBOX_1"/>
    <property type="match status" value="1"/>
</dbReference>
<dbReference type="InterPro" id="IPR001356">
    <property type="entry name" value="HD"/>
</dbReference>
<feature type="DNA-binding region" description="Homeobox" evidence="4">
    <location>
        <begin position="155"/>
        <end position="214"/>
    </location>
</feature>
<dbReference type="PANTHER" id="PTHR24327:SF81">
    <property type="entry name" value="HOMEOTIC PROTEIN DISTAL-LESS-RELATED"/>
    <property type="match status" value="1"/>
</dbReference>
<sequence>MNSMFECFDPPGSKSAFTEFQQFHQFHHHFTGGPPAPTAPMTGVSTAVPPSPYPVPPHPGMQYTPTPARSLCPPGTGAPETVYNTAPSMQHSVRHLGYSFPLSPMGNHGHHPAYNHHYPTPPTREDYPLQSKQSILDMEEDDQALTKVNSKGKKLRKPRTIYSSLQLQKLNQRFTKTQYLALPERADLAASLGLTQTQVKIWFQNRRSKYKKILKQHGSTPTSSTGSLDSEQDPSHTPTLPDALSPPPTGPHPLGSSVMPAHQPTGVSSCYNPSQTVSEGDSAHSSPVPSWDYSGESLSHQALRQGHAESYPYQQQQQHYSHHHPYSWFGQDVNAGMPPQHLMTPVPQ</sequence>
<name>A0A914BPD8_PATMI</name>
<protein>
    <recommendedName>
        <fullName evidence="7">Homeobox domain-containing protein</fullName>
    </recommendedName>
</protein>
<dbReference type="OMA" id="QTREEYP"/>
<evidence type="ECO:0000259" key="7">
    <source>
        <dbReference type="PROSITE" id="PS50071"/>
    </source>
</evidence>
<accession>A0A914BPD8</accession>
<keyword evidence="2 4" id="KW-0371">Homeobox</keyword>
<evidence type="ECO:0000313" key="9">
    <source>
        <dbReference type="Proteomes" id="UP000887568"/>
    </source>
</evidence>
<dbReference type="Gene3D" id="1.10.10.60">
    <property type="entry name" value="Homeodomain-like"/>
    <property type="match status" value="1"/>
</dbReference>
<dbReference type="GO" id="GO:0000978">
    <property type="term" value="F:RNA polymerase II cis-regulatory region sequence-specific DNA binding"/>
    <property type="evidence" value="ECO:0007669"/>
    <property type="project" value="TreeGrafter"/>
</dbReference>
<dbReference type="SMART" id="SM00389">
    <property type="entry name" value="HOX"/>
    <property type="match status" value="1"/>
</dbReference>
<evidence type="ECO:0000313" key="8">
    <source>
        <dbReference type="EnsemblMetazoa" id="XP_038078004.1"/>
    </source>
</evidence>
<dbReference type="PROSITE" id="PS50071">
    <property type="entry name" value="HOMEOBOX_2"/>
    <property type="match status" value="1"/>
</dbReference>
<dbReference type="OrthoDB" id="6159439at2759"/>
<evidence type="ECO:0000256" key="6">
    <source>
        <dbReference type="SAM" id="MobiDB-lite"/>
    </source>
</evidence>
<dbReference type="GeneID" id="119745598"/>
<dbReference type="InterPro" id="IPR000047">
    <property type="entry name" value="HTH_motif"/>
</dbReference>
<feature type="domain" description="Homeobox" evidence="7">
    <location>
        <begin position="153"/>
        <end position="213"/>
    </location>
</feature>
<feature type="compositionally biased region" description="Polar residues" evidence="6">
    <location>
        <begin position="217"/>
        <end position="229"/>
    </location>
</feature>
<dbReference type="InterPro" id="IPR017970">
    <property type="entry name" value="Homeobox_CS"/>
</dbReference>
<dbReference type="EnsemblMetazoa" id="XM_038222076.1">
    <property type="protein sequence ID" value="XP_038078004.1"/>
    <property type="gene ID" value="LOC119745598"/>
</dbReference>
<dbReference type="RefSeq" id="XP_038078004.1">
    <property type="nucleotide sequence ID" value="XM_038222076.1"/>
</dbReference>
<dbReference type="GO" id="GO:0000981">
    <property type="term" value="F:DNA-binding transcription factor activity, RNA polymerase II-specific"/>
    <property type="evidence" value="ECO:0007669"/>
    <property type="project" value="InterPro"/>
</dbReference>
<dbReference type="AlphaFoldDB" id="A0A914BPD8"/>
<dbReference type="FunFam" id="1.10.10.60:FF:000707">
    <property type="entry name" value="Dlx"/>
    <property type="match status" value="1"/>
</dbReference>
<dbReference type="Pfam" id="PF00046">
    <property type="entry name" value="Homeodomain"/>
    <property type="match status" value="1"/>
</dbReference>
<evidence type="ECO:0000256" key="2">
    <source>
        <dbReference type="ARBA" id="ARBA00023155"/>
    </source>
</evidence>
<keyword evidence="3 4" id="KW-0539">Nucleus</keyword>
<proteinExistence type="predicted"/>
<evidence type="ECO:0000256" key="3">
    <source>
        <dbReference type="ARBA" id="ARBA00023242"/>
    </source>
</evidence>
<dbReference type="InterPro" id="IPR050460">
    <property type="entry name" value="Distal-less_Homeobox_TF"/>
</dbReference>
<comment type="subcellular location">
    <subcellularLocation>
        <location evidence="4 5">Nucleus</location>
    </subcellularLocation>
</comment>
<feature type="compositionally biased region" description="Polar residues" evidence="6">
    <location>
        <begin position="265"/>
        <end position="288"/>
    </location>
</feature>
<evidence type="ECO:0000256" key="5">
    <source>
        <dbReference type="RuleBase" id="RU000682"/>
    </source>
</evidence>
<dbReference type="CDD" id="cd00086">
    <property type="entry name" value="homeodomain"/>
    <property type="match status" value="1"/>
</dbReference>
<dbReference type="PANTHER" id="PTHR24327">
    <property type="entry name" value="HOMEOBOX PROTEIN"/>
    <property type="match status" value="1"/>
</dbReference>
<evidence type="ECO:0000256" key="4">
    <source>
        <dbReference type="PROSITE-ProRule" id="PRU00108"/>
    </source>
</evidence>
<keyword evidence="1 4" id="KW-0238">DNA-binding</keyword>
<dbReference type="PRINTS" id="PR00024">
    <property type="entry name" value="HOMEOBOX"/>
</dbReference>
<keyword evidence="9" id="KW-1185">Reference proteome</keyword>
<dbReference type="SUPFAM" id="SSF46689">
    <property type="entry name" value="Homeodomain-like"/>
    <property type="match status" value="1"/>
</dbReference>
<organism evidence="8 9">
    <name type="scientific">Patiria miniata</name>
    <name type="common">Bat star</name>
    <name type="synonym">Asterina miniata</name>
    <dbReference type="NCBI Taxonomy" id="46514"/>
    <lineage>
        <taxon>Eukaryota</taxon>
        <taxon>Metazoa</taxon>
        <taxon>Echinodermata</taxon>
        <taxon>Eleutherozoa</taxon>
        <taxon>Asterozoa</taxon>
        <taxon>Asteroidea</taxon>
        <taxon>Valvatacea</taxon>
        <taxon>Valvatida</taxon>
        <taxon>Asterinidae</taxon>
        <taxon>Patiria</taxon>
    </lineage>
</organism>
<dbReference type="InterPro" id="IPR009057">
    <property type="entry name" value="Homeodomain-like_sf"/>
</dbReference>
<dbReference type="PRINTS" id="PR00031">
    <property type="entry name" value="HTHREPRESSR"/>
</dbReference>
<reference evidence="8" key="1">
    <citation type="submission" date="2022-11" db="UniProtKB">
        <authorList>
            <consortium name="EnsemblMetazoa"/>
        </authorList>
    </citation>
    <scope>IDENTIFICATION</scope>
</reference>